<dbReference type="STRING" id="1300342.I596_655"/>
<name>A0A167GLC5_9GAMM</name>
<keyword evidence="1" id="KW-0732">Signal</keyword>
<organism evidence="2 3">
    <name type="scientific">Dokdonella koreensis DS-123</name>
    <dbReference type="NCBI Taxonomy" id="1300342"/>
    <lineage>
        <taxon>Bacteria</taxon>
        <taxon>Pseudomonadati</taxon>
        <taxon>Pseudomonadota</taxon>
        <taxon>Gammaproteobacteria</taxon>
        <taxon>Lysobacterales</taxon>
        <taxon>Rhodanobacteraceae</taxon>
        <taxon>Dokdonella</taxon>
    </lineage>
</organism>
<evidence type="ECO:0000313" key="2">
    <source>
        <dbReference type="EMBL" id="ANB16691.1"/>
    </source>
</evidence>
<reference evidence="2 3" key="1">
    <citation type="submission" date="2016-04" db="EMBL/GenBank/DDBJ databases">
        <title>Complete genome sequence of Dokdonella koreensis DS-123T.</title>
        <authorList>
            <person name="Kim J.F."/>
            <person name="Lee H."/>
            <person name="Kwak M.-J."/>
        </authorList>
    </citation>
    <scope>NUCLEOTIDE SEQUENCE [LARGE SCALE GENOMIC DNA]</scope>
    <source>
        <strain evidence="2 3">DS-123</strain>
    </source>
</reference>
<dbReference type="RefSeq" id="WP_067644010.1">
    <property type="nucleotide sequence ID" value="NZ_CP015249.1"/>
</dbReference>
<dbReference type="KEGG" id="dko:I596_655"/>
<evidence type="ECO:0000313" key="3">
    <source>
        <dbReference type="Proteomes" id="UP000076830"/>
    </source>
</evidence>
<dbReference type="OrthoDB" id="5958924at2"/>
<feature type="signal peptide" evidence="1">
    <location>
        <begin position="1"/>
        <end position="21"/>
    </location>
</feature>
<protein>
    <recommendedName>
        <fullName evidence="4">PsbP C-terminal domain-containing protein</fullName>
    </recommendedName>
</protein>
<dbReference type="AlphaFoldDB" id="A0A167GLC5"/>
<dbReference type="Proteomes" id="UP000076830">
    <property type="component" value="Chromosome"/>
</dbReference>
<sequence length="176" mass="19271">MNLLRIPVALALLGASALAGAQARTSYDLNEGRVRFTVPPDWAAIMEKTEGNPQLVVFRVPDPTAEGSEDMASVTVKTQALRGTATFGGLVQEEFELSKQQTGYERDPTGAGENVHQYFVQRGPTRYLVHDRFRENRGVWVHIRCQRPLLAATPATWNQQFDAACQRVVASTGGGA</sequence>
<evidence type="ECO:0000256" key="1">
    <source>
        <dbReference type="SAM" id="SignalP"/>
    </source>
</evidence>
<feature type="chain" id="PRO_5007886931" description="PsbP C-terminal domain-containing protein" evidence="1">
    <location>
        <begin position="22"/>
        <end position="176"/>
    </location>
</feature>
<dbReference type="EMBL" id="CP015249">
    <property type="protein sequence ID" value="ANB16691.1"/>
    <property type="molecule type" value="Genomic_DNA"/>
</dbReference>
<accession>A0A167GLC5</accession>
<gene>
    <name evidence="2" type="ORF">I596_655</name>
</gene>
<evidence type="ECO:0008006" key="4">
    <source>
        <dbReference type="Google" id="ProtNLM"/>
    </source>
</evidence>
<proteinExistence type="predicted"/>
<keyword evidence="3" id="KW-1185">Reference proteome</keyword>